<dbReference type="SMART" id="SM00697">
    <property type="entry name" value="DM8"/>
    <property type="match status" value="2"/>
</dbReference>
<reference evidence="1" key="2">
    <citation type="submission" date="2020-05" db="UniProtKB">
        <authorList>
            <consortium name="EnsemblMetazoa"/>
        </authorList>
    </citation>
    <scope>IDENTIFICATION</scope>
    <source>
        <strain evidence="1">WRAIR2</strain>
    </source>
</reference>
<accession>A0A182N303</accession>
<name>A0A182N303_9DIPT</name>
<dbReference type="AlphaFoldDB" id="A0A182N303"/>
<reference evidence="2" key="1">
    <citation type="submission" date="2013-03" db="EMBL/GenBank/DDBJ databases">
        <title>The Genome Sequence of Anopheles dirus WRAIR2.</title>
        <authorList>
            <consortium name="The Broad Institute Genomics Platform"/>
            <person name="Neafsey D.E."/>
            <person name="Walton C."/>
            <person name="Walker B."/>
            <person name="Young S.K."/>
            <person name="Zeng Q."/>
            <person name="Gargeya S."/>
            <person name="Fitzgerald M."/>
            <person name="Haas B."/>
            <person name="Abouelleil A."/>
            <person name="Allen A.W."/>
            <person name="Alvarado L."/>
            <person name="Arachchi H.M."/>
            <person name="Berlin A.M."/>
            <person name="Chapman S.B."/>
            <person name="Gainer-Dewar J."/>
            <person name="Goldberg J."/>
            <person name="Griggs A."/>
            <person name="Gujja S."/>
            <person name="Hansen M."/>
            <person name="Howarth C."/>
            <person name="Imamovic A."/>
            <person name="Ireland A."/>
            <person name="Larimer J."/>
            <person name="McCowan C."/>
            <person name="Murphy C."/>
            <person name="Pearson M."/>
            <person name="Poon T.W."/>
            <person name="Priest M."/>
            <person name="Roberts A."/>
            <person name="Saif S."/>
            <person name="Shea T."/>
            <person name="Sisk P."/>
            <person name="Sykes S."/>
            <person name="Wortman J."/>
            <person name="Nusbaum C."/>
            <person name="Birren B."/>
        </authorList>
    </citation>
    <scope>NUCLEOTIDE SEQUENCE [LARGE SCALE GENOMIC DNA]</scope>
    <source>
        <strain evidence="2">WRAIR2</strain>
    </source>
</reference>
<dbReference type="PANTHER" id="PTHR20898:SF1">
    <property type="entry name" value="MD-2-RELATED LIPID-RECOGNITION DOMAIN-CONTAINING PROTEIN"/>
    <property type="match status" value="1"/>
</dbReference>
<dbReference type="VEuPathDB" id="VectorBase:ADIR002015"/>
<dbReference type="InterPro" id="IPR010512">
    <property type="entry name" value="DUF1091"/>
</dbReference>
<evidence type="ECO:0000313" key="1">
    <source>
        <dbReference type="EnsemblMetazoa" id="ADIR002015-PA"/>
    </source>
</evidence>
<proteinExistence type="predicted"/>
<keyword evidence="2" id="KW-1185">Reference proteome</keyword>
<sequence>MQLVVQMNKVDIIDNPKLVKVAAMIRRYGPTMKYFVVDFQAELLQTITDATVSILYFVPNRMGKYDKAIYNRTINFCTFLRQPATDRILKMIYENMNRGGNLPRRCPIMVGKYSFNSSLDGLHLPSFLPESNFRFDIKFQRGPRYELILLVVQMNKVDVIDNPKLVKVAAMIRRYGPMMKYFVVDFQAELLQTITDATVSTLYYVPNRMGKYDKAIYNRTMNFCTFLRQPATDRILKMIYDNMNRAGNLPRRCPIMVGKYSFNTSLDGLHIPSFLPESNFRFDLNFHRGPRHELILNLSRGGLVYPLISITKSDSERKDGSCVCLSDTFANTYKPGGTGHCGTEPYRRTWL</sequence>
<dbReference type="Proteomes" id="UP000075884">
    <property type="component" value="Unassembled WGS sequence"/>
</dbReference>
<dbReference type="Pfam" id="PF06477">
    <property type="entry name" value="DUF1091"/>
    <property type="match status" value="2"/>
</dbReference>
<organism evidence="1 2">
    <name type="scientific">Anopheles dirus</name>
    <dbReference type="NCBI Taxonomy" id="7168"/>
    <lineage>
        <taxon>Eukaryota</taxon>
        <taxon>Metazoa</taxon>
        <taxon>Ecdysozoa</taxon>
        <taxon>Arthropoda</taxon>
        <taxon>Hexapoda</taxon>
        <taxon>Insecta</taxon>
        <taxon>Pterygota</taxon>
        <taxon>Neoptera</taxon>
        <taxon>Endopterygota</taxon>
        <taxon>Diptera</taxon>
        <taxon>Nematocera</taxon>
        <taxon>Culicoidea</taxon>
        <taxon>Culicidae</taxon>
        <taxon>Anophelinae</taxon>
        <taxon>Anopheles</taxon>
    </lineage>
</organism>
<dbReference type="PANTHER" id="PTHR20898">
    <property type="entry name" value="DAEDALUS ON 3-RELATED-RELATED"/>
    <property type="match status" value="1"/>
</dbReference>
<evidence type="ECO:0000313" key="2">
    <source>
        <dbReference type="Proteomes" id="UP000075884"/>
    </source>
</evidence>
<dbReference type="EnsemblMetazoa" id="ADIR002015-RA">
    <property type="protein sequence ID" value="ADIR002015-PA"/>
    <property type="gene ID" value="ADIR002015"/>
</dbReference>
<protein>
    <submittedName>
        <fullName evidence="1">Uncharacterized protein</fullName>
    </submittedName>
</protein>